<dbReference type="EMBL" id="OX465081">
    <property type="protein sequence ID" value="CAI9288058.1"/>
    <property type="molecule type" value="Genomic_DNA"/>
</dbReference>
<gene>
    <name evidence="1" type="ORF">LSALG_LOCUS27384</name>
</gene>
<evidence type="ECO:0000313" key="1">
    <source>
        <dbReference type="EMBL" id="CAI9288058.1"/>
    </source>
</evidence>
<protein>
    <submittedName>
        <fullName evidence="1">Uncharacterized protein</fullName>
    </submittedName>
</protein>
<proteinExistence type="predicted"/>
<name>A0AA36E9X4_LACSI</name>
<organism evidence="1 2">
    <name type="scientific">Lactuca saligna</name>
    <name type="common">Willowleaf lettuce</name>
    <dbReference type="NCBI Taxonomy" id="75948"/>
    <lineage>
        <taxon>Eukaryota</taxon>
        <taxon>Viridiplantae</taxon>
        <taxon>Streptophyta</taxon>
        <taxon>Embryophyta</taxon>
        <taxon>Tracheophyta</taxon>
        <taxon>Spermatophyta</taxon>
        <taxon>Magnoliopsida</taxon>
        <taxon>eudicotyledons</taxon>
        <taxon>Gunneridae</taxon>
        <taxon>Pentapetalae</taxon>
        <taxon>asterids</taxon>
        <taxon>campanulids</taxon>
        <taxon>Asterales</taxon>
        <taxon>Asteraceae</taxon>
        <taxon>Cichorioideae</taxon>
        <taxon>Cichorieae</taxon>
        <taxon>Lactucinae</taxon>
        <taxon>Lactuca</taxon>
    </lineage>
</organism>
<accession>A0AA36E9X4</accession>
<reference evidence="1" key="1">
    <citation type="submission" date="2023-04" db="EMBL/GenBank/DDBJ databases">
        <authorList>
            <person name="Vijverberg K."/>
            <person name="Xiong W."/>
            <person name="Schranz E."/>
        </authorList>
    </citation>
    <scope>NUCLEOTIDE SEQUENCE</scope>
</reference>
<dbReference type="Proteomes" id="UP001177003">
    <property type="component" value="Chromosome 5"/>
</dbReference>
<dbReference type="AlphaFoldDB" id="A0AA36E9X4"/>
<keyword evidence="2" id="KW-1185">Reference proteome</keyword>
<sequence>MESSLALQGNTTLPSACRRPSCRVSSTLDCFHLPSSTFPVITSSFHRDCFFFVLMLCNHRERGLTSSVPAPNCSLSLQHGHNFLAWFTPNGGWDPGHALHLTSLYGGPLELLFVVDNIEDPTYHAVSGLLLEFKDDVDARIIIVGPSITPPLSPSFFTPFDFLFFSSSISEFILFMASNINPIEYLYEYVNIKSCVPIRIDLDKLNYDAQCELFTTHCIGYGVHDHLLFFSSSIYVLALFMASNTNPIEKPYEFVNIKSSFLIRLDLDKLNYDAWHELFATQCIGYGV</sequence>
<evidence type="ECO:0000313" key="2">
    <source>
        <dbReference type="Proteomes" id="UP001177003"/>
    </source>
</evidence>